<feature type="region of interest" description="Disordered" evidence="1">
    <location>
        <begin position="237"/>
        <end position="258"/>
    </location>
</feature>
<dbReference type="EMBL" id="MCOG01000019">
    <property type="protein sequence ID" value="ORY77552.1"/>
    <property type="molecule type" value="Genomic_DNA"/>
</dbReference>
<gene>
    <name evidence="2" type="ORF">LY90DRAFT_665328</name>
</gene>
<feature type="region of interest" description="Disordered" evidence="1">
    <location>
        <begin position="267"/>
        <end position="286"/>
    </location>
</feature>
<dbReference type="Proteomes" id="UP000193920">
    <property type="component" value="Unassembled WGS sequence"/>
</dbReference>
<feature type="compositionally biased region" description="Low complexity" evidence="1">
    <location>
        <begin position="238"/>
        <end position="253"/>
    </location>
</feature>
<feature type="region of interest" description="Disordered" evidence="1">
    <location>
        <begin position="334"/>
        <end position="373"/>
    </location>
</feature>
<name>A0A1Y2F0Y9_9FUNG</name>
<evidence type="ECO:0000313" key="3">
    <source>
        <dbReference type="Proteomes" id="UP000193920"/>
    </source>
</evidence>
<evidence type="ECO:0000313" key="2">
    <source>
        <dbReference type="EMBL" id="ORY77552.1"/>
    </source>
</evidence>
<feature type="compositionally biased region" description="Polar residues" evidence="1">
    <location>
        <begin position="362"/>
        <end position="373"/>
    </location>
</feature>
<feature type="region of interest" description="Disordered" evidence="1">
    <location>
        <begin position="487"/>
        <end position="535"/>
    </location>
</feature>
<evidence type="ECO:0000256" key="1">
    <source>
        <dbReference type="SAM" id="MobiDB-lite"/>
    </source>
</evidence>
<organism evidence="2 3">
    <name type="scientific">Neocallimastix californiae</name>
    <dbReference type="NCBI Taxonomy" id="1754190"/>
    <lineage>
        <taxon>Eukaryota</taxon>
        <taxon>Fungi</taxon>
        <taxon>Fungi incertae sedis</taxon>
        <taxon>Chytridiomycota</taxon>
        <taxon>Chytridiomycota incertae sedis</taxon>
        <taxon>Neocallimastigomycetes</taxon>
        <taxon>Neocallimastigales</taxon>
        <taxon>Neocallimastigaceae</taxon>
        <taxon>Neocallimastix</taxon>
    </lineage>
</organism>
<evidence type="ECO:0008006" key="4">
    <source>
        <dbReference type="Google" id="ProtNLM"/>
    </source>
</evidence>
<keyword evidence="3" id="KW-1185">Reference proteome</keyword>
<dbReference type="AlphaFoldDB" id="A0A1Y2F0Y9"/>
<accession>A0A1Y2F0Y9</accession>
<feature type="compositionally biased region" description="Low complexity" evidence="1">
    <location>
        <begin position="520"/>
        <end position="530"/>
    </location>
</feature>
<proteinExistence type="predicted"/>
<dbReference type="OrthoDB" id="2125767at2759"/>
<dbReference type="SUPFAM" id="SSF50729">
    <property type="entry name" value="PH domain-like"/>
    <property type="match status" value="1"/>
</dbReference>
<sequence>MTYYYEKDFLLKKGYLTLKKVGFIGIKKYLLLCAPVSITDVAVVYENLFSLDGKYKIENKAIPFLGHIAFAALKGTPLLIILSSEKNIANPTFINFADVKSVNDETKLRSACCLSICTNKSDYKFTAASSVDYQIWIQAFEEAYKISRNVLTSINCTPSLIGGLVGAPGANENDNYMNYSSNENNSNRTILNKATENVNDNPYRSSFLGPNPITAPSGGILSNTNFAGSRNSLIVLPSSENDSNSNNNINSNNGELIQSPHASKTSLIYSTHSSDKKISNPNSHNNSLMNFPYNKSGLNINENNSLINDTQQQPTLGRLFTNAPTRLENQSHILDDLSTQEDDEEDDNGSNLDTTIDETDANESSMITESSLEPSECFNSYRNFNTSISHNSPRIYDYKYATTTDNKEHNESFNIIKTNDPNSYSFVYNNTSNNNNNKSMINYGNDIRSSNSIKNNSQILQMPPSTPQRNLINEYNIRKNEYELSIHNPRSPIPMNPSNHIHRSHSLDSDDENNDDDNFETTTETESITEYDSSYNNFPSIGNNYVPPPSHINSRSSIRSFSNINPIMENKNHIRTRSNHSFHYIPTSVKQ</sequence>
<protein>
    <recommendedName>
        <fullName evidence="4">PH domain-containing protein</fullName>
    </recommendedName>
</protein>
<reference evidence="2 3" key="1">
    <citation type="submission" date="2016-08" db="EMBL/GenBank/DDBJ databases">
        <title>A Parts List for Fungal Cellulosomes Revealed by Comparative Genomics.</title>
        <authorList>
            <consortium name="DOE Joint Genome Institute"/>
            <person name="Haitjema C.H."/>
            <person name="Gilmore S.P."/>
            <person name="Henske J.K."/>
            <person name="Solomon K.V."/>
            <person name="De Groot R."/>
            <person name="Kuo A."/>
            <person name="Mondo S.J."/>
            <person name="Salamov A.A."/>
            <person name="Labutti K."/>
            <person name="Zhao Z."/>
            <person name="Chiniquy J."/>
            <person name="Barry K."/>
            <person name="Brewer H.M."/>
            <person name="Purvine S.O."/>
            <person name="Wright A.T."/>
            <person name="Boxma B."/>
            <person name="Van Alen T."/>
            <person name="Hackstein J.H."/>
            <person name="Baker S.E."/>
            <person name="Grigoriev I.V."/>
            <person name="O'Malley M.A."/>
        </authorList>
    </citation>
    <scope>NUCLEOTIDE SEQUENCE [LARGE SCALE GENOMIC DNA]</scope>
    <source>
        <strain evidence="2 3">G1</strain>
    </source>
</reference>
<comment type="caution">
    <text evidence="2">The sequence shown here is derived from an EMBL/GenBank/DDBJ whole genome shotgun (WGS) entry which is preliminary data.</text>
</comment>
<feature type="compositionally biased region" description="Acidic residues" evidence="1">
    <location>
        <begin position="338"/>
        <end position="348"/>
    </location>
</feature>
<feature type="compositionally biased region" description="Acidic residues" evidence="1">
    <location>
        <begin position="509"/>
        <end position="519"/>
    </location>
</feature>